<gene>
    <name evidence="3" type="ORF">GCM10009754_47470</name>
</gene>
<evidence type="ECO:0000259" key="1">
    <source>
        <dbReference type="Pfam" id="PF09664"/>
    </source>
</evidence>
<sequence length="355" mass="37371">MHRLLGRRPRAGTALTVSLPAVDEVLRRSGASPDGLAAAVTALTGPITDRAAHTSALETAWRRAFAPLAAIIESRPPLADWYERLHATGLVRRLAGTPESAEPMLADLATVIAELPAPGEPLGTFAARTVRDAHGLDDGRPLTTLALGAARALAGLPDAASRETWAAVGVLRDDVSSTVLTLGFPGDPHTATGRALAAFHAAGQPVVLTLRQLVRDPPRLVAQPISICENPVVVTTAADRLGPACTPLVCTNGQPGAAVMLLLRTLADTGADLRHHGDFDWGGIRIANVLFDRLPVRPWRFDTATYRNAATRTGATLTGTPATASWDQNLTPAMTELGTKIEEELVLEDLITDLG</sequence>
<dbReference type="Proteomes" id="UP001501116">
    <property type="component" value="Unassembled WGS sequence"/>
</dbReference>
<keyword evidence="4" id="KW-1185">Reference proteome</keyword>
<reference evidence="3 4" key="1">
    <citation type="journal article" date="2019" name="Int. J. Syst. Evol. Microbiol.">
        <title>The Global Catalogue of Microorganisms (GCM) 10K type strain sequencing project: providing services to taxonomists for standard genome sequencing and annotation.</title>
        <authorList>
            <consortium name="The Broad Institute Genomics Platform"/>
            <consortium name="The Broad Institute Genome Sequencing Center for Infectious Disease"/>
            <person name="Wu L."/>
            <person name="Ma J."/>
        </authorList>
    </citation>
    <scope>NUCLEOTIDE SEQUENCE [LARGE SCALE GENOMIC DNA]</scope>
    <source>
        <strain evidence="3 4">JCM 14545</strain>
    </source>
</reference>
<evidence type="ECO:0000259" key="2">
    <source>
        <dbReference type="Pfam" id="PF11796"/>
    </source>
</evidence>
<dbReference type="Pfam" id="PF11796">
    <property type="entry name" value="DUF3323"/>
    <property type="match status" value="1"/>
</dbReference>
<evidence type="ECO:0000313" key="3">
    <source>
        <dbReference type="EMBL" id="GAA1968872.1"/>
    </source>
</evidence>
<feature type="domain" description="DUF2399" evidence="1">
    <location>
        <begin position="207"/>
        <end position="354"/>
    </location>
</feature>
<accession>A0ABN2RHE6</accession>
<dbReference type="InterPro" id="IPR024465">
    <property type="entry name" value="DUF2399"/>
</dbReference>
<name>A0ABN2RHE6_9PSEU</name>
<dbReference type="InterPro" id="IPR013495">
    <property type="entry name" value="CHP02679"/>
</dbReference>
<proteinExistence type="predicted"/>
<feature type="domain" description="Conserved hypothetical protein CHP02679 N terminus" evidence="2">
    <location>
        <begin position="3"/>
        <end position="185"/>
    </location>
</feature>
<dbReference type="EMBL" id="BAAANN010000019">
    <property type="protein sequence ID" value="GAA1968872.1"/>
    <property type="molecule type" value="Genomic_DNA"/>
</dbReference>
<dbReference type="NCBIfam" id="TIGR02679">
    <property type="entry name" value="TIGR02679 family protein"/>
    <property type="match status" value="1"/>
</dbReference>
<organism evidence="3 4">
    <name type="scientific">Amycolatopsis minnesotensis</name>
    <dbReference type="NCBI Taxonomy" id="337894"/>
    <lineage>
        <taxon>Bacteria</taxon>
        <taxon>Bacillati</taxon>
        <taxon>Actinomycetota</taxon>
        <taxon>Actinomycetes</taxon>
        <taxon>Pseudonocardiales</taxon>
        <taxon>Pseudonocardiaceae</taxon>
        <taxon>Amycolatopsis</taxon>
    </lineage>
</organism>
<evidence type="ECO:0008006" key="5">
    <source>
        <dbReference type="Google" id="ProtNLM"/>
    </source>
</evidence>
<dbReference type="Pfam" id="PF09664">
    <property type="entry name" value="DUF2399"/>
    <property type="match status" value="1"/>
</dbReference>
<dbReference type="InterPro" id="IPR024466">
    <property type="entry name" value="CHP02679_N"/>
</dbReference>
<protein>
    <recommendedName>
        <fullName evidence="5">TIGR02679 family protein</fullName>
    </recommendedName>
</protein>
<comment type="caution">
    <text evidence="3">The sequence shown here is derived from an EMBL/GenBank/DDBJ whole genome shotgun (WGS) entry which is preliminary data.</text>
</comment>
<evidence type="ECO:0000313" key="4">
    <source>
        <dbReference type="Proteomes" id="UP001501116"/>
    </source>
</evidence>